<keyword evidence="2" id="KW-1185">Reference proteome</keyword>
<dbReference type="AlphaFoldDB" id="A0A7J9SG30"/>
<protein>
    <submittedName>
        <fullName evidence="1">Uncharacterized protein</fullName>
    </submittedName>
</protein>
<sequence>MRAFGDLTAVHLALWEQGDKSSTRLRVPLPNDQWHAAIIDLCWQRFQYCLQVYNSANSIYEDDLERRQSYDGRVINGLPVRLSWGIGQVADLLRTFGSTFEVFSASIDTYREKATFGNETGYEHLSRRWLRHSRDLRGRIEFALQTSMWVQWISESLEQANEIATHLHDDESHYLQQYGLEMFSYIAHPPLLVAVLTSAAMVEEVGAVTVKELDTGINPELDDTRLEEVIGWLRDGHLAPENIDLDLLDDTLRDARNELSHSMTARGTTVTIDSFETYVEAVHMAMGLGLSLAAELATDVLTDLDELPLTPQ</sequence>
<comment type="caution">
    <text evidence="1">The sequence shown here is derived from an EMBL/GenBank/DDBJ whole genome shotgun (WGS) entry which is preliminary data.</text>
</comment>
<reference evidence="1 2" key="1">
    <citation type="submission" date="2020-08" db="EMBL/GenBank/DDBJ databases">
        <authorList>
            <person name="Seo M.-J."/>
        </authorList>
    </citation>
    <scope>NUCLEOTIDE SEQUENCE [LARGE SCALE GENOMIC DNA]</scope>
    <source>
        <strain evidence="1 2">MBLA0160</strain>
    </source>
</reference>
<evidence type="ECO:0000313" key="2">
    <source>
        <dbReference type="Proteomes" id="UP000546257"/>
    </source>
</evidence>
<name>A0A7J9SG30_9EURY</name>
<dbReference type="RefSeq" id="WP_185192287.1">
    <property type="nucleotide sequence ID" value="NZ_JACKXD010000002.1"/>
</dbReference>
<organism evidence="1 2">
    <name type="scientific">Halobellus ruber</name>
    <dbReference type="NCBI Taxonomy" id="2761102"/>
    <lineage>
        <taxon>Archaea</taxon>
        <taxon>Methanobacteriati</taxon>
        <taxon>Methanobacteriota</taxon>
        <taxon>Stenosarchaea group</taxon>
        <taxon>Halobacteria</taxon>
        <taxon>Halobacteriales</taxon>
        <taxon>Haloferacaceae</taxon>
        <taxon>Halobellus</taxon>
    </lineage>
</organism>
<dbReference type="EMBL" id="JACKXD010000002">
    <property type="protein sequence ID" value="MBB6645924.1"/>
    <property type="molecule type" value="Genomic_DNA"/>
</dbReference>
<gene>
    <name evidence="1" type="ORF">H5V44_06415</name>
</gene>
<accession>A0A7J9SG30</accession>
<evidence type="ECO:0000313" key="1">
    <source>
        <dbReference type="EMBL" id="MBB6645924.1"/>
    </source>
</evidence>
<proteinExistence type="predicted"/>
<dbReference type="Proteomes" id="UP000546257">
    <property type="component" value="Unassembled WGS sequence"/>
</dbReference>